<organism evidence="1">
    <name type="scientific">marine sediment metagenome</name>
    <dbReference type="NCBI Taxonomy" id="412755"/>
    <lineage>
        <taxon>unclassified sequences</taxon>
        <taxon>metagenomes</taxon>
        <taxon>ecological metagenomes</taxon>
    </lineage>
</organism>
<reference evidence="1" key="1">
    <citation type="journal article" date="2014" name="Front. Microbiol.">
        <title>High frequency of phylogenetically diverse reductive dehalogenase-homologous genes in deep subseafloor sedimentary metagenomes.</title>
        <authorList>
            <person name="Kawai M."/>
            <person name="Futagami T."/>
            <person name="Toyoda A."/>
            <person name="Takaki Y."/>
            <person name="Nishi S."/>
            <person name="Hori S."/>
            <person name="Arai W."/>
            <person name="Tsubouchi T."/>
            <person name="Morono Y."/>
            <person name="Uchiyama I."/>
            <person name="Ito T."/>
            <person name="Fujiyama A."/>
            <person name="Inagaki F."/>
            <person name="Takami H."/>
        </authorList>
    </citation>
    <scope>NUCLEOTIDE SEQUENCE</scope>
    <source>
        <strain evidence="1">Expedition CK06-06</strain>
    </source>
</reference>
<sequence>MITNQKYIPKNDLESNLMRYSSNTWNWEYICYNLLISEDFLENILDINKWSFYALSRNQGLSSKFIQKYIERDWDIIFLLELPCMDSELISFMIDKRPDWIEHLQRSPLLCMNSIRKLNKSPNKQFYSDISGNPNLHPKFIEENIDKKWMWSALSRNSHLTYDFLKTYIDKPWCVLILARNPNLNIEWILLLNNHLVLPGDFWIFVSEHPNINTTDFDNYPHLPFSWNGFS</sequence>
<name>X0WRG9_9ZZZZ</name>
<dbReference type="EMBL" id="BARS01033788">
    <property type="protein sequence ID" value="GAG15296.1"/>
    <property type="molecule type" value="Genomic_DNA"/>
</dbReference>
<protein>
    <recommendedName>
        <fullName evidence="2">DUF4116 domain-containing protein</fullName>
    </recommendedName>
</protein>
<evidence type="ECO:0008006" key="2">
    <source>
        <dbReference type="Google" id="ProtNLM"/>
    </source>
</evidence>
<accession>X0WRG9</accession>
<feature type="non-terminal residue" evidence="1">
    <location>
        <position position="231"/>
    </location>
</feature>
<proteinExistence type="predicted"/>
<comment type="caution">
    <text evidence="1">The sequence shown here is derived from an EMBL/GenBank/DDBJ whole genome shotgun (WGS) entry which is preliminary data.</text>
</comment>
<dbReference type="AlphaFoldDB" id="X0WRG9"/>
<gene>
    <name evidence="1" type="ORF">S01H1_52282</name>
</gene>
<evidence type="ECO:0000313" key="1">
    <source>
        <dbReference type="EMBL" id="GAG15296.1"/>
    </source>
</evidence>